<sequence length="217" mass="22892">MLMRSHFSAETGKASNPACLEGGPSDSSEAVISSACEAGLVTSGRRVVDTRRRRGAPAGTSSIAAVGTLGPGGRTSMGMGATSSPIVLRRRRLISGGQRERPLSAVELDVEIDNLLDDLSMDCLDGPMALASADSISPPRISGLTSSSAATACETMPPAGSPKTPNGYKTELLYPDLPCLESNARICRPRRMAIQRHFKRCYLVLDKALKVNVYKVG</sequence>
<comment type="caution">
    <text evidence="2">The sequence shown here is derived from an EMBL/GenBank/DDBJ whole genome shotgun (WGS) entry which is preliminary data.</text>
</comment>
<organism evidence="2 3">
    <name type="scientific">Protopolystoma xenopodis</name>
    <dbReference type="NCBI Taxonomy" id="117903"/>
    <lineage>
        <taxon>Eukaryota</taxon>
        <taxon>Metazoa</taxon>
        <taxon>Spiralia</taxon>
        <taxon>Lophotrochozoa</taxon>
        <taxon>Platyhelminthes</taxon>
        <taxon>Monogenea</taxon>
        <taxon>Polyopisthocotylea</taxon>
        <taxon>Polystomatidea</taxon>
        <taxon>Polystomatidae</taxon>
        <taxon>Protopolystoma</taxon>
    </lineage>
</organism>
<reference evidence="2" key="1">
    <citation type="submission" date="2018-11" db="EMBL/GenBank/DDBJ databases">
        <authorList>
            <consortium name="Pathogen Informatics"/>
        </authorList>
    </citation>
    <scope>NUCLEOTIDE SEQUENCE</scope>
</reference>
<accession>A0A448X297</accession>
<evidence type="ECO:0000313" key="3">
    <source>
        <dbReference type="Proteomes" id="UP000784294"/>
    </source>
</evidence>
<proteinExistence type="predicted"/>
<dbReference type="EMBL" id="CAAALY010078222">
    <property type="protein sequence ID" value="VEL26119.1"/>
    <property type="molecule type" value="Genomic_DNA"/>
</dbReference>
<keyword evidence="3" id="KW-1185">Reference proteome</keyword>
<feature type="region of interest" description="Disordered" evidence="1">
    <location>
        <begin position="52"/>
        <end position="81"/>
    </location>
</feature>
<protein>
    <submittedName>
        <fullName evidence="2">Uncharacterized protein</fullName>
    </submittedName>
</protein>
<evidence type="ECO:0000256" key="1">
    <source>
        <dbReference type="SAM" id="MobiDB-lite"/>
    </source>
</evidence>
<feature type="region of interest" description="Disordered" evidence="1">
    <location>
        <begin position="1"/>
        <end position="25"/>
    </location>
</feature>
<gene>
    <name evidence="2" type="ORF">PXEA_LOCUS19559</name>
</gene>
<dbReference type="Proteomes" id="UP000784294">
    <property type="component" value="Unassembled WGS sequence"/>
</dbReference>
<dbReference type="AlphaFoldDB" id="A0A448X297"/>
<evidence type="ECO:0000313" key="2">
    <source>
        <dbReference type="EMBL" id="VEL26119.1"/>
    </source>
</evidence>
<name>A0A448X297_9PLAT</name>